<dbReference type="PROSITE" id="PS00703">
    <property type="entry name" value="OKR_DC_1"/>
    <property type="match status" value="1"/>
</dbReference>
<dbReference type="Pfam" id="PF03711">
    <property type="entry name" value="OKR_DC_1_C"/>
    <property type="match status" value="1"/>
</dbReference>
<keyword evidence="4" id="KW-0663">Pyridoxal phosphate</keyword>
<feature type="domain" description="Orn/Lys/Arg decarboxylases family 1 pyridoxal-P attachment site" evidence="7">
    <location>
        <begin position="344"/>
        <end position="358"/>
    </location>
</feature>
<keyword evidence="3" id="KW-0210">Decarboxylase</keyword>
<dbReference type="Gene3D" id="3.90.100.10">
    <property type="entry name" value="Orn/Lys/Arg decarboxylase, C-terminal domain"/>
    <property type="match status" value="1"/>
</dbReference>
<feature type="region of interest" description="Disordered" evidence="6">
    <location>
        <begin position="89"/>
        <end position="122"/>
    </location>
</feature>
<proteinExistence type="inferred from homology"/>
<name>A0A7C2B5D8_THERO</name>
<feature type="compositionally biased region" description="Basic and acidic residues" evidence="6">
    <location>
        <begin position="112"/>
        <end position="122"/>
    </location>
</feature>
<comment type="similarity">
    <text evidence="2">Belongs to the Orn/Lys/Arg decarboxylase class-I family.</text>
</comment>
<keyword evidence="8" id="KW-0808">Transferase</keyword>
<evidence type="ECO:0000259" key="7">
    <source>
        <dbReference type="PROSITE" id="PS00703"/>
    </source>
</evidence>
<feature type="compositionally biased region" description="Basic and acidic residues" evidence="6">
    <location>
        <begin position="89"/>
        <end position="100"/>
    </location>
</feature>
<dbReference type="GO" id="GO:0016831">
    <property type="term" value="F:carboxy-lyase activity"/>
    <property type="evidence" value="ECO:0007669"/>
    <property type="project" value="UniProtKB-KW"/>
</dbReference>
<comment type="caution">
    <text evidence="8">The sequence shown here is derived from an EMBL/GenBank/DDBJ whole genome shotgun (WGS) entry which is preliminary data.</text>
</comment>
<accession>A0A7C2B5D8</accession>
<dbReference type="EMBL" id="DSJL01000006">
    <property type="protein sequence ID" value="HEF64383.1"/>
    <property type="molecule type" value="Genomic_DNA"/>
</dbReference>
<dbReference type="InterPro" id="IPR052357">
    <property type="entry name" value="Orn_Lys_Arg_decarboxylase-I"/>
</dbReference>
<dbReference type="Pfam" id="PF01276">
    <property type="entry name" value="OKR_DC_1"/>
    <property type="match status" value="1"/>
</dbReference>
<gene>
    <name evidence="8" type="ORF">ENP47_02060</name>
</gene>
<protein>
    <submittedName>
        <fullName evidence="8">Aminotransferase class V-fold PLP-dependent enzyme</fullName>
    </submittedName>
</protein>
<dbReference type="GO" id="GO:0008483">
    <property type="term" value="F:transaminase activity"/>
    <property type="evidence" value="ECO:0007669"/>
    <property type="project" value="UniProtKB-KW"/>
</dbReference>
<evidence type="ECO:0000313" key="8">
    <source>
        <dbReference type="EMBL" id="HEF64383.1"/>
    </source>
</evidence>
<dbReference type="AlphaFoldDB" id="A0A7C2B5D8"/>
<dbReference type="InterPro" id="IPR015421">
    <property type="entry name" value="PyrdxlP-dep_Trfase_major"/>
</dbReference>
<dbReference type="PANTHER" id="PTHR43277">
    <property type="entry name" value="ARGININE DECARBOXYLASE"/>
    <property type="match status" value="1"/>
</dbReference>
<evidence type="ECO:0000256" key="3">
    <source>
        <dbReference type="ARBA" id="ARBA00022793"/>
    </source>
</evidence>
<dbReference type="InterPro" id="IPR008286">
    <property type="entry name" value="Prn/Lys/Arg_de-COase_C"/>
</dbReference>
<dbReference type="SUPFAM" id="SSF55904">
    <property type="entry name" value="Ornithine decarboxylase C-terminal domain"/>
    <property type="match status" value="1"/>
</dbReference>
<dbReference type="SUPFAM" id="SSF53383">
    <property type="entry name" value="PLP-dependent transferases"/>
    <property type="match status" value="1"/>
</dbReference>
<dbReference type="Gene3D" id="3.40.640.10">
    <property type="entry name" value="Type I PLP-dependent aspartate aminotransferase-like (Major domain)"/>
    <property type="match status" value="1"/>
</dbReference>
<feature type="region of interest" description="Disordered" evidence="6">
    <location>
        <begin position="1"/>
        <end position="49"/>
    </location>
</feature>
<sequence length="616" mass="65602">MLRTEHGGAPHQSCRRTAPQGNAGSLRTAHRRAGIGRVSAVLPRRAPRSATHNVGRIECHYAPPSATCLPGTVRSLPWAHARLREEHARDDRVPTVERNPDGSSDWGYTRPFGDRVREGGGVDDEQRAAPYLRQWVAYLDEGVVPFSTPGHKQGRGAPPEFCAVFGARALQLDIPHDGGTYDSHLSSDPLEEAERLAARLWRARDAVFLVNGSTTGNLAALLTLGRPGRPIVVTRAMHKSLLAGLVLSGARPVYVVPEVHCESGMLLDVAPESVEQALAAHPDATAVAVVSPTYTGVTSDLPRLAAICHERGVPFFVDEAWGPHLPFHPELPPAAIPSGADLAVTSLHKLAGALTQTALLLIAGQLVDPARLRATVAMVQTTSPAAFLYASLDATRRRLALEGEQLLARTLELAERARAALAAIPGLRVLGPEIVADRPGAGFDRTRLVVDVQGLGLTGLEAKRRLRRDHGVAAEMADLVSVVCLLTLGDTPETIEALVRAFTALAREQGAQRRDMAVSGLVALLRATGPIVTGAPQVLTPREAFFAPTERVPLARAVDRIAAEPITPYPPGIPVVAPGEAIRREVVEFLEAGIAAGMRFNGASDPTLATVLVVQE</sequence>
<organism evidence="8">
    <name type="scientific">Thermomicrobium roseum</name>
    <dbReference type="NCBI Taxonomy" id="500"/>
    <lineage>
        <taxon>Bacteria</taxon>
        <taxon>Pseudomonadati</taxon>
        <taxon>Thermomicrobiota</taxon>
        <taxon>Thermomicrobia</taxon>
        <taxon>Thermomicrobiales</taxon>
        <taxon>Thermomicrobiaceae</taxon>
        <taxon>Thermomicrobium</taxon>
    </lineage>
</organism>
<dbReference type="InterPro" id="IPR036633">
    <property type="entry name" value="Prn/Lys/Arg_de-COase_C_sf"/>
</dbReference>
<evidence type="ECO:0000256" key="2">
    <source>
        <dbReference type="ARBA" id="ARBA00010671"/>
    </source>
</evidence>
<comment type="cofactor">
    <cofactor evidence="1">
        <name>pyridoxal 5'-phosphate</name>
        <dbReference type="ChEBI" id="CHEBI:597326"/>
    </cofactor>
</comment>
<dbReference type="InterPro" id="IPR000310">
    <property type="entry name" value="Orn/Lys/Arg_deCO2ase_major_dom"/>
</dbReference>
<evidence type="ECO:0000256" key="5">
    <source>
        <dbReference type="ARBA" id="ARBA00023239"/>
    </source>
</evidence>
<reference evidence="8" key="1">
    <citation type="journal article" date="2020" name="mSystems">
        <title>Genome- and Community-Level Interaction Insights into Carbon Utilization and Element Cycling Functions of Hydrothermarchaeota in Hydrothermal Sediment.</title>
        <authorList>
            <person name="Zhou Z."/>
            <person name="Liu Y."/>
            <person name="Xu W."/>
            <person name="Pan J."/>
            <person name="Luo Z.H."/>
            <person name="Li M."/>
        </authorList>
    </citation>
    <scope>NUCLEOTIDE SEQUENCE [LARGE SCALE GENOMIC DNA]</scope>
    <source>
        <strain evidence="8">SpSt-222</strain>
    </source>
</reference>
<dbReference type="PANTHER" id="PTHR43277:SF4">
    <property type="entry name" value="ARGININE DECARBOXYLASE"/>
    <property type="match status" value="1"/>
</dbReference>
<keyword evidence="5" id="KW-0456">Lyase</keyword>
<dbReference type="InterPro" id="IPR015424">
    <property type="entry name" value="PyrdxlP-dep_Trfase"/>
</dbReference>
<evidence type="ECO:0000256" key="6">
    <source>
        <dbReference type="SAM" id="MobiDB-lite"/>
    </source>
</evidence>
<keyword evidence="8" id="KW-0032">Aminotransferase</keyword>
<evidence type="ECO:0000256" key="4">
    <source>
        <dbReference type="ARBA" id="ARBA00022898"/>
    </source>
</evidence>
<evidence type="ECO:0000256" key="1">
    <source>
        <dbReference type="ARBA" id="ARBA00001933"/>
    </source>
</evidence>